<organism evidence="2 3">
    <name type="scientific">Nitzschia inconspicua</name>
    <dbReference type="NCBI Taxonomy" id="303405"/>
    <lineage>
        <taxon>Eukaryota</taxon>
        <taxon>Sar</taxon>
        <taxon>Stramenopiles</taxon>
        <taxon>Ochrophyta</taxon>
        <taxon>Bacillariophyta</taxon>
        <taxon>Bacillariophyceae</taxon>
        <taxon>Bacillariophycidae</taxon>
        <taxon>Bacillariales</taxon>
        <taxon>Bacillariaceae</taxon>
        <taxon>Nitzschia</taxon>
    </lineage>
</organism>
<evidence type="ECO:0000313" key="2">
    <source>
        <dbReference type="EMBL" id="KAG7347605.1"/>
    </source>
</evidence>
<sequence>MLKQVKETLNQSMDEIAVQRTSRLNLVSFPQEDYFATEANQTNKGTISVPDVPGSSPWLDQRTVRSVPMTANEDDAVKHVKATPPGFPERNAKNNRKHNSGKEDSQISLGKYIHRRACNELCLSTIMDGSELESCPAVNLRPGNRQ</sequence>
<comment type="caution">
    <text evidence="2">The sequence shown here is derived from an EMBL/GenBank/DDBJ whole genome shotgun (WGS) entry which is preliminary data.</text>
</comment>
<accession>A0A9K3PHN9</accession>
<evidence type="ECO:0000256" key="1">
    <source>
        <dbReference type="SAM" id="MobiDB-lite"/>
    </source>
</evidence>
<dbReference type="AlphaFoldDB" id="A0A9K3PHN9"/>
<gene>
    <name evidence="2" type="ORF">IV203_016310</name>
</gene>
<dbReference type="EMBL" id="JAGRRH010000020">
    <property type="protein sequence ID" value="KAG7347605.1"/>
    <property type="molecule type" value="Genomic_DNA"/>
</dbReference>
<evidence type="ECO:0000313" key="3">
    <source>
        <dbReference type="Proteomes" id="UP000693970"/>
    </source>
</evidence>
<keyword evidence="3" id="KW-1185">Reference proteome</keyword>
<reference evidence="2" key="2">
    <citation type="submission" date="2021-04" db="EMBL/GenBank/DDBJ databases">
        <authorList>
            <person name="Podell S."/>
        </authorList>
    </citation>
    <scope>NUCLEOTIDE SEQUENCE</scope>
    <source>
        <strain evidence="2">Hildebrandi</strain>
    </source>
</reference>
<protein>
    <submittedName>
        <fullName evidence="2">Uncharacterized protein</fullName>
    </submittedName>
</protein>
<name>A0A9K3PHN9_9STRA</name>
<dbReference type="Proteomes" id="UP000693970">
    <property type="component" value="Unassembled WGS sequence"/>
</dbReference>
<reference evidence="2" key="1">
    <citation type="journal article" date="2021" name="Sci. Rep.">
        <title>Diploid genomic architecture of Nitzschia inconspicua, an elite biomass production diatom.</title>
        <authorList>
            <person name="Oliver A."/>
            <person name="Podell S."/>
            <person name="Pinowska A."/>
            <person name="Traller J.C."/>
            <person name="Smith S.R."/>
            <person name="McClure R."/>
            <person name="Beliaev A."/>
            <person name="Bohutskyi P."/>
            <person name="Hill E.A."/>
            <person name="Rabines A."/>
            <person name="Zheng H."/>
            <person name="Allen L.Z."/>
            <person name="Kuo A."/>
            <person name="Grigoriev I.V."/>
            <person name="Allen A.E."/>
            <person name="Hazlebeck D."/>
            <person name="Allen E.E."/>
        </authorList>
    </citation>
    <scope>NUCLEOTIDE SEQUENCE</scope>
    <source>
        <strain evidence="2">Hildebrandi</strain>
    </source>
</reference>
<proteinExistence type="predicted"/>
<feature type="region of interest" description="Disordered" evidence="1">
    <location>
        <begin position="68"/>
        <end position="105"/>
    </location>
</feature>